<dbReference type="SUPFAM" id="SSF53756">
    <property type="entry name" value="UDP-Glycosyltransferase/glycogen phosphorylase"/>
    <property type="match status" value="1"/>
</dbReference>
<keyword evidence="1" id="KW-0472">Membrane</keyword>
<dbReference type="EC" id="2.4.-.-" evidence="4"/>
<dbReference type="PANTHER" id="PTHR45947:SF3">
    <property type="entry name" value="SULFOQUINOVOSYL TRANSFERASE SQD2"/>
    <property type="match status" value="1"/>
</dbReference>
<dbReference type="InterPro" id="IPR029052">
    <property type="entry name" value="Metallo-depent_PP-like"/>
</dbReference>
<accession>A0A8J7W387</accession>
<feature type="transmembrane region" description="Helical" evidence="1">
    <location>
        <begin position="296"/>
        <end position="326"/>
    </location>
</feature>
<feature type="transmembrane region" description="Helical" evidence="1">
    <location>
        <begin position="9"/>
        <end position="28"/>
    </location>
</feature>
<reference evidence="4" key="1">
    <citation type="submission" date="2021-04" db="EMBL/GenBank/DDBJ databases">
        <title>Sinoanaerobacter chloroacetimidivorans sp. nov., an obligate anaerobic bacterium isolated from anaerobic sludge.</title>
        <authorList>
            <person name="Bao Y."/>
        </authorList>
    </citation>
    <scope>NUCLEOTIDE SEQUENCE</scope>
    <source>
        <strain evidence="4">BAD-6</strain>
    </source>
</reference>
<proteinExistence type="predicted"/>
<evidence type="ECO:0000313" key="4">
    <source>
        <dbReference type="EMBL" id="MBR0598455.1"/>
    </source>
</evidence>
<dbReference type="Gene3D" id="3.60.21.10">
    <property type="match status" value="1"/>
</dbReference>
<evidence type="ECO:0000259" key="3">
    <source>
        <dbReference type="Pfam" id="PF13439"/>
    </source>
</evidence>
<evidence type="ECO:0000259" key="2">
    <source>
        <dbReference type="Pfam" id="PF00534"/>
    </source>
</evidence>
<reference evidence="4" key="2">
    <citation type="submission" date="2021-04" db="EMBL/GenBank/DDBJ databases">
        <authorList>
            <person name="Liu J."/>
        </authorList>
    </citation>
    <scope>NUCLEOTIDE SEQUENCE</scope>
    <source>
        <strain evidence="4">BAD-6</strain>
    </source>
</reference>
<keyword evidence="4" id="KW-0808">Transferase</keyword>
<dbReference type="RefSeq" id="WP_227018583.1">
    <property type="nucleotide sequence ID" value="NZ_JAGSND010000007.1"/>
</dbReference>
<dbReference type="PANTHER" id="PTHR45947">
    <property type="entry name" value="SULFOQUINOVOSYL TRANSFERASE SQD2"/>
    <property type="match status" value="1"/>
</dbReference>
<keyword evidence="1" id="KW-1133">Transmembrane helix</keyword>
<evidence type="ECO:0000256" key="1">
    <source>
        <dbReference type="SAM" id="Phobius"/>
    </source>
</evidence>
<feature type="domain" description="Glycosyl transferase family 1" evidence="2">
    <location>
        <begin position="551"/>
        <end position="710"/>
    </location>
</feature>
<dbReference type="InterPro" id="IPR050194">
    <property type="entry name" value="Glycosyltransferase_grp1"/>
</dbReference>
<dbReference type="Pfam" id="PF13439">
    <property type="entry name" value="Glyco_transf_4"/>
    <property type="match status" value="1"/>
</dbReference>
<protein>
    <submittedName>
        <fullName evidence="4">Glycosyltransferase</fullName>
        <ecNumber evidence="4">2.4.-.-</ecNumber>
    </submittedName>
</protein>
<keyword evidence="5" id="KW-1185">Reference proteome</keyword>
<dbReference type="InterPro" id="IPR001296">
    <property type="entry name" value="Glyco_trans_1"/>
</dbReference>
<dbReference type="InterPro" id="IPR028098">
    <property type="entry name" value="Glyco_trans_4-like_N"/>
</dbReference>
<dbReference type="EMBL" id="JAGSND010000007">
    <property type="protein sequence ID" value="MBR0598455.1"/>
    <property type="molecule type" value="Genomic_DNA"/>
</dbReference>
<gene>
    <name evidence="4" type="ORF">KCX82_11250</name>
</gene>
<dbReference type="Pfam" id="PF00534">
    <property type="entry name" value="Glycos_transf_1"/>
    <property type="match status" value="1"/>
</dbReference>
<evidence type="ECO:0000313" key="5">
    <source>
        <dbReference type="Proteomes" id="UP000675664"/>
    </source>
</evidence>
<organism evidence="4 5">
    <name type="scientific">Sinanaerobacter chloroacetimidivorans</name>
    <dbReference type="NCBI Taxonomy" id="2818044"/>
    <lineage>
        <taxon>Bacteria</taxon>
        <taxon>Bacillati</taxon>
        <taxon>Bacillota</taxon>
        <taxon>Clostridia</taxon>
        <taxon>Peptostreptococcales</taxon>
        <taxon>Anaerovoracaceae</taxon>
        <taxon>Sinanaerobacter</taxon>
    </lineage>
</organism>
<keyword evidence="1" id="KW-0812">Transmembrane</keyword>
<name>A0A8J7W387_9FIRM</name>
<keyword evidence="4" id="KW-0328">Glycosyltransferase</keyword>
<dbReference type="AlphaFoldDB" id="A0A8J7W387"/>
<feature type="domain" description="Glycosyltransferase subfamily 4-like N-terminal" evidence="3">
    <location>
        <begin position="366"/>
        <end position="535"/>
    </location>
</feature>
<sequence length="747" mass="84832">MDKKSLKRLIYTIGIIIIALLSYKIYLISSESNFHESNYKNMKMIQNGEQKASYSFAIVGSIKNSIDVFQDKMINDINADKSIGFVISTGNSVLDGTEDKYRILNKSLSKLTVPYLMGLGESEISDGGGERFYKHFGPFYYSFVYDDSYFIFIDTTGMTSADWQKDWIVNELVKADNYSRKFVFMNDSPVEPGNQDLFADSNYIKKEGFRSFLKTQFSKHKVTGVFTNGSTDYEKKVIDGVSYYLSGGAGGVLLDDSTNSSYHYLKVDVTGDKVVVEPQAVSLNATHSITRRIESLWIFIHSIFYAQFINILLLMFGVLLLFLVLYRKVSKEVHYYRNFTGSGKAPVPDGKLNIAMFTNNYFPFLGGVPVSIRRLAIALRNRGNSVVIFAPQYPGAVEAEEGVVRCKLLNYRKTNKFDFAIANIYSPDINREFIKNKYDVIHVHHPFWMGKRGLKLGLKYDIPVVLTYHTRLEMYSENLPIFKMVFKNILSHRMTRKFAQKCDAVIAPTLSVKEYLVNVGVSRQKLVLPTGIDFEKYNVIDDDFINNIRLSQAPNGETLLCSVSRLAVEKNINFLIRGLKYVKENTDVRFKCMIIGNGPERENIKNLVDEYSLSDDILLIGSVDPEKIAGYYLASDLFVFSSVSETQGMVLLEAMAGKCPVACIRSSGTDDVIKDGYNGYKTPMEIEAWAEKVICLLENKNELETMGSNALLYAQNYSMEKMAERVESFYKKTIQTRNEQPRESKDA</sequence>
<dbReference type="Gene3D" id="3.40.50.2000">
    <property type="entry name" value="Glycogen Phosphorylase B"/>
    <property type="match status" value="2"/>
</dbReference>
<dbReference type="SUPFAM" id="SSF56300">
    <property type="entry name" value="Metallo-dependent phosphatases"/>
    <property type="match status" value="1"/>
</dbReference>
<dbReference type="Proteomes" id="UP000675664">
    <property type="component" value="Unassembled WGS sequence"/>
</dbReference>
<comment type="caution">
    <text evidence="4">The sequence shown here is derived from an EMBL/GenBank/DDBJ whole genome shotgun (WGS) entry which is preliminary data.</text>
</comment>
<dbReference type="GO" id="GO:0016757">
    <property type="term" value="F:glycosyltransferase activity"/>
    <property type="evidence" value="ECO:0007669"/>
    <property type="project" value="UniProtKB-KW"/>
</dbReference>